<dbReference type="AlphaFoldDB" id="A0AAN0RG10"/>
<evidence type="ECO:0000256" key="1">
    <source>
        <dbReference type="SAM" id="MobiDB-lite"/>
    </source>
</evidence>
<sequence length="83" mass="9130">MSKFEQLATGGEAEFKAEPDAEKASNIPSELLETELANVGGGLRGGVSPRDFSGGDQLGERYVNSKMDRFLNRMVDKFIKPFF</sequence>
<accession>A0AAN0RG10</accession>
<evidence type="ECO:0000313" key="3">
    <source>
        <dbReference type="Proteomes" id="UP000019438"/>
    </source>
</evidence>
<gene>
    <name evidence="2" type="ORF">GbCGDNIH3_7220</name>
</gene>
<feature type="compositionally biased region" description="Basic and acidic residues" evidence="1">
    <location>
        <begin position="13"/>
        <end position="23"/>
    </location>
</feature>
<dbReference type="EMBL" id="CP003181">
    <property type="protein sequence ID" value="AHJ64265.1"/>
    <property type="molecule type" value="Genomic_DNA"/>
</dbReference>
<dbReference type="KEGG" id="gbc:GbCGDNIH3_7220"/>
<reference evidence="3" key="1">
    <citation type="submission" date="2012-06" db="EMBL/GenBank/DDBJ databases">
        <title>Genome analysis of multiple Granulibacter bethesdensis isolates demonstrates substantial genome diversity.</title>
        <authorList>
            <person name="Greenberg D.E."/>
            <person name="Porcella S.F."/>
            <person name="Zarember K."/>
            <person name="Zelazny A.M."/>
            <person name="Bruno D."/>
            <person name="Martens C."/>
            <person name="Barbian K.D."/>
            <person name="Jaske E."/>
            <person name="Holland S.M."/>
        </authorList>
    </citation>
    <scope>NUCLEOTIDE SEQUENCE [LARGE SCALE GENOMIC DNA]</scope>
    <source>
        <strain evidence="3">CGDNIH3</strain>
    </source>
</reference>
<feature type="region of interest" description="Disordered" evidence="1">
    <location>
        <begin position="1"/>
        <end position="29"/>
    </location>
</feature>
<dbReference type="RefSeq" id="WP_025287638.1">
    <property type="nucleotide sequence ID" value="NZ_CP003181.2"/>
</dbReference>
<dbReference type="Proteomes" id="UP000019438">
    <property type="component" value="Chromosome"/>
</dbReference>
<evidence type="ECO:0000313" key="2">
    <source>
        <dbReference type="EMBL" id="AHJ64265.1"/>
    </source>
</evidence>
<name>A0AAN0RG10_9PROT</name>
<protein>
    <submittedName>
        <fullName evidence="2">Uncharacterized protein</fullName>
    </submittedName>
</protein>
<organism evidence="2 3">
    <name type="scientific">Granulibacter bethesdensis</name>
    <dbReference type="NCBI Taxonomy" id="364410"/>
    <lineage>
        <taxon>Bacteria</taxon>
        <taxon>Pseudomonadati</taxon>
        <taxon>Pseudomonadota</taxon>
        <taxon>Alphaproteobacteria</taxon>
        <taxon>Acetobacterales</taxon>
        <taxon>Acetobacteraceae</taxon>
        <taxon>Granulibacter</taxon>
    </lineage>
</organism>
<proteinExistence type="predicted"/>